<dbReference type="Proteomes" id="UP000314294">
    <property type="component" value="Unassembled WGS sequence"/>
</dbReference>
<dbReference type="EMBL" id="SRLO01000854">
    <property type="protein sequence ID" value="TNN45315.1"/>
    <property type="molecule type" value="Genomic_DNA"/>
</dbReference>
<comment type="caution">
    <text evidence="1">The sequence shown here is derived from an EMBL/GenBank/DDBJ whole genome shotgun (WGS) entry which is preliminary data.</text>
</comment>
<protein>
    <submittedName>
        <fullName evidence="1">Uncharacterized protein</fullName>
    </submittedName>
</protein>
<accession>A0A4Z2FWQ2</accession>
<organism evidence="1 2">
    <name type="scientific">Liparis tanakae</name>
    <name type="common">Tanaka's snailfish</name>
    <dbReference type="NCBI Taxonomy" id="230148"/>
    <lineage>
        <taxon>Eukaryota</taxon>
        <taxon>Metazoa</taxon>
        <taxon>Chordata</taxon>
        <taxon>Craniata</taxon>
        <taxon>Vertebrata</taxon>
        <taxon>Euteleostomi</taxon>
        <taxon>Actinopterygii</taxon>
        <taxon>Neopterygii</taxon>
        <taxon>Teleostei</taxon>
        <taxon>Neoteleostei</taxon>
        <taxon>Acanthomorphata</taxon>
        <taxon>Eupercaria</taxon>
        <taxon>Perciformes</taxon>
        <taxon>Cottioidei</taxon>
        <taxon>Cottales</taxon>
        <taxon>Liparidae</taxon>
        <taxon>Liparis</taxon>
    </lineage>
</organism>
<reference evidence="1 2" key="1">
    <citation type="submission" date="2019-03" db="EMBL/GenBank/DDBJ databases">
        <title>First draft genome of Liparis tanakae, snailfish: a comprehensive survey of snailfish specific genes.</title>
        <authorList>
            <person name="Kim W."/>
            <person name="Song I."/>
            <person name="Jeong J.-H."/>
            <person name="Kim D."/>
            <person name="Kim S."/>
            <person name="Ryu S."/>
            <person name="Song J.Y."/>
            <person name="Lee S.K."/>
        </authorList>
    </citation>
    <scope>NUCLEOTIDE SEQUENCE [LARGE SCALE GENOMIC DNA]</scope>
    <source>
        <tissue evidence="1">Muscle</tissue>
    </source>
</reference>
<sequence length="166" mass="18327">MFTGLAGSSSPGRRRPGWDLGVQATAEITWLRPVKYDLSLSLISSRWRGCRHKSHSTEERGLSSIPASFHVFTSRSAEAEQRGCNNTSTPNGGMILFSVTRTGMMWLGQWTTGRPASISIRRRSLTLLWWVLRSTRPSSLFRTLTDSVAPASSMGGREVVKMKPAA</sequence>
<name>A0A4Z2FWQ2_9TELE</name>
<dbReference type="AlphaFoldDB" id="A0A4Z2FWQ2"/>
<evidence type="ECO:0000313" key="1">
    <source>
        <dbReference type="EMBL" id="TNN45315.1"/>
    </source>
</evidence>
<evidence type="ECO:0000313" key="2">
    <source>
        <dbReference type="Proteomes" id="UP000314294"/>
    </source>
</evidence>
<keyword evidence="2" id="KW-1185">Reference proteome</keyword>
<gene>
    <name evidence="1" type="ORF">EYF80_044500</name>
</gene>
<proteinExistence type="predicted"/>